<dbReference type="AlphaFoldDB" id="A0A8X6YRD9"/>
<keyword evidence="2" id="KW-1185">Reference proteome</keyword>
<organism evidence="1 2">
    <name type="scientific">Trichonephila inaurata madagascariensis</name>
    <dbReference type="NCBI Taxonomy" id="2747483"/>
    <lineage>
        <taxon>Eukaryota</taxon>
        <taxon>Metazoa</taxon>
        <taxon>Ecdysozoa</taxon>
        <taxon>Arthropoda</taxon>
        <taxon>Chelicerata</taxon>
        <taxon>Arachnida</taxon>
        <taxon>Araneae</taxon>
        <taxon>Araneomorphae</taxon>
        <taxon>Entelegynae</taxon>
        <taxon>Araneoidea</taxon>
        <taxon>Nephilidae</taxon>
        <taxon>Trichonephila</taxon>
        <taxon>Trichonephila inaurata</taxon>
    </lineage>
</organism>
<accession>A0A8X6YRD9</accession>
<dbReference type="EMBL" id="BMAV01022312">
    <property type="protein sequence ID" value="GFY77078.1"/>
    <property type="molecule type" value="Genomic_DNA"/>
</dbReference>
<gene>
    <name evidence="1" type="ORF">TNIN_462191</name>
</gene>
<name>A0A8X6YRD9_9ARAC</name>
<comment type="caution">
    <text evidence="1">The sequence shown here is derived from an EMBL/GenBank/DDBJ whole genome shotgun (WGS) entry which is preliminary data.</text>
</comment>
<evidence type="ECO:0000313" key="1">
    <source>
        <dbReference type="EMBL" id="GFY77078.1"/>
    </source>
</evidence>
<reference evidence="1" key="1">
    <citation type="submission" date="2020-08" db="EMBL/GenBank/DDBJ databases">
        <title>Multicomponent nature underlies the extraordinary mechanical properties of spider dragline silk.</title>
        <authorList>
            <person name="Kono N."/>
            <person name="Nakamura H."/>
            <person name="Mori M."/>
            <person name="Yoshida Y."/>
            <person name="Ohtoshi R."/>
            <person name="Malay A.D."/>
            <person name="Moran D.A.P."/>
            <person name="Tomita M."/>
            <person name="Numata K."/>
            <person name="Arakawa K."/>
        </authorList>
    </citation>
    <scope>NUCLEOTIDE SEQUENCE</scope>
</reference>
<sequence>IVFYCFLFNYRNRLKTKWIEDSDSLTY</sequence>
<proteinExistence type="predicted"/>
<dbReference type="Proteomes" id="UP000886998">
    <property type="component" value="Unassembled WGS sequence"/>
</dbReference>
<feature type="non-terminal residue" evidence="1">
    <location>
        <position position="1"/>
    </location>
</feature>
<evidence type="ECO:0000313" key="2">
    <source>
        <dbReference type="Proteomes" id="UP000886998"/>
    </source>
</evidence>
<protein>
    <submittedName>
        <fullName evidence="1">Uncharacterized protein</fullName>
    </submittedName>
</protein>